<sequence>MASSSQSSTESEQATDFVLGYEKTEDCAVGKPRVLSLLSSAISKSVKTNEQELKASRRDEMMTSFQRDLSDIGIQSYIEHIFKFANCTPSCFVRGCIYMDRFLQEKGIRLTSYNVHRLLITSIMVASKLREDESSDIKHFALVGAIPEEELKLMELDFLTTLKFNLHVADEIFNNYCKQLKEEAPGEATNEPPTLSQTNPLKLNLNLHEPPTQNPLKRKFSQQ</sequence>
<gene>
    <name evidence="6" type="ORF">RJ641_023633</name>
    <name evidence="7" type="ORF">RJ641_023634</name>
</gene>
<evidence type="ECO:0000313" key="6">
    <source>
        <dbReference type="EMBL" id="KAK6911540.1"/>
    </source>
</evidence>
<proteinExistence type="inferred from homology"/>
<name>A0AAN8U9Z6_9MAGN</name>
<dbReference type="Proteomes" id="UP001370490">
    <property type="component" value="Unassembled WGS sequence"/>
</dbReference>
<feature type="compositionally biased region" description="Polar residues" evidence="4">
    <location>
        <begin position="191"/>
        <end position="201"/>
    </location>
</feature>
<evidence type="ECO:0000256" key="4">
    <source>
        <dbReference type="SAM" id="MobiDB-lite"/>
    </source>
</evidence>
<evidence type="ECO:0000256" key="1">
    <source>
        <dbReference type="ARBA" id="ARBA00007215"/>
    </source>
</evidence>
<dbReference type="EMBL" id="JBAMMX010000028">
    <property type="protein sequence ID" value="KAK6911540.1"/>
    <property type="molecule type" value="Genomic_DNA"/>
</dbReference>
<protein>
    <submittedName>
        <fullName evidence="6">Cyclin PHO80-like</fullName>
    </submittedName>
</protein>
<organism evidence="6 8">
    <name type="scientific">Dillenia turbinata</name>
    <dbReference type="NCBI Taxonomy" id="194707"/>
    <lineage>
        <taxon>Eukaryota</taxon>
        <taxon>Viridiplantae</taxon>
        <taxon>Streptophyta</taxon>
        <taxon>Embryophyta</taxon>
        <taxon>Tracheophyta</taxon>
        <taxon>Spermatophyta</taxon>
        <taxon>Magnoliopsida</taxon>
        <taxon>eudicotyledons</taxon>
        <taxon>Gunneridae</taxon>
        <taxon>Pentapetalae</taxon>
        <taxon>Dilleniales</taxon>
        <taxon>Dilleniaceae</taxon>
        <taxon>Dillenia</taxon>
    </lineage>
</organism>
<evidence type="ECO:0000256" key="2">
    <source>
        <dbReference type="ARBA" id="ARBA00022618"/>
    </source>
</evidence>
<dbReference type="AlphaFoldDB" id="A0AAN8U9Z6"/>
<dbReference type="PANTHER" id="PTHR15615">
    <property type="match status" value="1"/>
</dbReference>
<comment type="similarity">
    <text evidence="1">Belongs to the cyclin family. Cyclin U/P subfamily.</text>
</comment>
<keyword evidence="8" id="KW-1185">Reference proteome</keyword>
<dbReference type="GO" id="GO:0019901">
    <property type="term" value="F:protein kinase binding"/>
    <property type="evidence" value="ECO:0007669"/>
    <property type="project" value="InterPro"/>
</dbReference>
<dbReference type="InterPro" id="IPR036915">
    <property type="entry name" value="Cyclin-like_sf"/>
</dbReference>
<feature type="domain" description="Cyclin-like" evidence="5">
    <location>
        <begin position="76"/>
        <end position="160"/>
    </location>
</feature>
<dbReference type="PANTHER" id="PTHR15615:SF108">
    <property type="entry name" value="PROTEIN CNPPD1"/>
    <property type="match status" value="1"/>
</dbReference>
<dbReference type="InterPro" id="IPR013763">
    <property type="entry name" value="Cyclin-like_dom"/>
</dbReference>
<dbReference type="EMBL" id="JBAMMX010000028">
    <property type="protein sequence ID" value="KAK6911541.1"/>
    <property type="molecule type" value="Genomic_DNA"/>
</dbReference>
<dbReference type="SUPFAM" id="SSF47954">
    <property type="entry name" value="Cyclin-like"/>
    <property type="match status" value="1"/>
</dbReference>
<keyword evidence="2" id="KW-0132">Cell division</keyword>
<evidence type="ECO:0000313" key="7">
    <source>
        <dbReference type="EMBL" id="KAK6911541.1"/>
    </source>
</evidence>
<evidence type="ECO:0000256" key="3">
    <source>
        <dbReference type="ARBA" id="ARBA00023306"/>
    </source>
</evidence>
<reference evidence="6 8" key="1">
    <citation type="submission" date="2023-12" db="EMBL/GenBank/DDBJ databases">
        <title>A high-quality genome assembly for Dillenia turbinata (Dilleniales).</title>
        <authorList>
            <person name="Chanderbali A."/>
        </authorList>
    </citation>
    <scope>NUCLEOTIDE SEQUENCE [LARGE SCALE GENOMIC DNA]</scope>
    <source>
        <strain evidence="6">LSX21</strain>
        <tissue evidence="6">Leaf</tissue>
    </source>
</reference>
<evidence type="ECO:0000259" key="5">
    <source>
        <dbReference type="SMART" id="SM00385"/>
    </source>
</evidence>
<dbReference type="GO" id="GO:0051301">
    <property type="term" value="P:cell division"/>
    <property type="evidence" value="ECO:0007669"/>
    <property type="project" value="UniProtKB-KW"/>
</dbReference>
<comment type="caution">
    <text evidence="6">The sequence shown here is derived from an EMBL/GenBank/DDBJ whole genome shotgun (WGS) entry which is preliminary data.</text>
</comment>
<dbReference type="SMART" id="SM00385">
    <property type="entry name" value="CYCLIN"/>
    <property type="match status" value="1"/>
</dbReference>
<dbReference type="InterPro" id="IPR013922">
    <property type="entry name" value="Cyclin_PHO80-like"/>
</dbReference>
<dbReference type="Pfam" id="PF08613">
    <property type="entry name" value="Cyclin"/>
    <property type="match status" value="1"/>
</dbReference>
<evidence type="ECO:0000313" key="8">
    <source>
        <dbReference type="Proteomes" id="UP001370490"/>
    </source>
</evidence>
<keyword evidence="3" id="KW-0131">Cell cycle</keyword>
<dbReference type="Gene3D" id="1.10.472.10">
    <property type="entry name" value="Cyclin-like"/>
    <property type="match status" value="1"/>
</dbReference>
<feature type="region of interest" description="Disordered" evidence="4">
    <location>
        <begin position="184"/>
        <end position="223"/>
    </location>
</feature>
<accession>A0AAN8U9Z6</accession>